<reference evidence="1" key="1">
    <citation type="submission" date="2021-01" db="EMBL/GenBank/DDBJ databases">
        <title>Complete genome sequence of Clostridiales bacterium R-7.</title>
        <authorList>
            <person name="Mahoney-Kurpe S.C."/>
            <person name="Palevich N."/>
            <person name="Koike S."/>
            <person name="Moon C.D."/>
            <person name="Attwood G.T."/>
        </authorList>
    </citation>
    <scope>NUCLEOTIDE SEQUENCE</scope>
    <source>
        <strain evidence="1">R-7</strain>
    </source>
</reference>
<protein>
    <submittedName>
        <fullName evidence="1">Uncharacterized protein</fullName>
    </submittedName>
</protein>
<dbReference type="EMBL" id="CP068393">
    <property type="protein sequence ID" value="QUC66361.1"/>
    <property type="molecule type" value="Genomic_DNA"/>
</dbReference>
<evidence type="ECO:0000313" key="1">
    <source>
        <dbReference type="EMBL" id="QUC66361.1"/>
    </source>
</evidence>
<name>A0AC61N481_9FIRM</name>
<gene>
    <name evidence="1" type="ORF">JYE49_10890</name>
</gene>
<dbReference type="Proteomes" id="UP000682782">
    <property type="component" value="Chromosome"/>
</dbReference>
<evidence type="ECO:0000313" key="2">
    <source>
        <dbReference type="Proteomes" id="UP000682782"/>
    </source>
</evidence>
<organism evidence="1 2">
    <name type="scientific">Aristaeella hokkaidonensis</name>
    <dbReference type="NCBI Taxonomy" id="3046382"/>
    <lineage>
        <taxon>Bacteria</taxon>
        <taxon>Bacillati</taxon>
        <taxon>Bacillota</taxon>
        <taxon>Clostridia</taxon>
        <taxon>Eubacteriales</taxon>
        <taxon>Aristaeellaceae</taxon>
        <taxon>Aristaeella</taxon>
    </lineage>
</organism>
<proteinExistence type="predicted"/>
<sequence>MTKRLIAFALMLVLIVSLASCAFALDRDGTVISPVAAGGNERGGSPNPGYRVGTGGAIPGGPGNSCYYSCFN</sequence>
<accession>A0AC61N481</accession>
<keyword evidence="2" id="KW-1185">Reference proteome</keyword>